<comment type="caution">
    <text evidence="2">The sequence shown here is derived from an EMBL/GenBank/DDBJ whole genome shotgun (WGS) entry which is preliminary data.</text>
</comment>
<dbReference type="PANTHER" id="PTHR31435:SF10">
    <property type="entry name" value="BSR4717 PROTEIN"/>
    <property type="match status" value="1"/>
</dbReference>
<gene>
    <name evidence="2" type="ORF">DV20_12535</name>
</gene>
<dbReference type="PROSITE" id="PS51729">
    <property type="entry name" value="GNAT_YJDJ"/>
    <property type="match status" value="1"/>
</dbReference>
<dbReference type="RefSeq" id="WP_043779591.1">
    <property type="nucleotide sequence ID" value="NZ_JMQI01000026.1"/>
</dbReference>
<dbReference type="InterPro" id="IPR031165">
    <property type="entry name" value="GNAT_YJDJ"/>
</dbReference>
<protein>
    <submittedName>
        <fullName evidence="2">GNAT family acetyltraansferase</fullName>
    </submittedName>
</protein>
<evidence type="ECO:0000313" key="3">
    <source>
        <dbReference type="Proteomes" id="UP000027345"/>
    </source>
</evidence>
<dbReference type="OrthoDB" id="5405911at2"/>
<dbReference type="InterPro" id="IPR045057">
    <property type="entry name" value="Gcn5-rel_NAT"/>
</dbReference>
<sequence length="107" mass="11835">MTTTVRRNDTESRYKITVDGDLAGFAAYADHDGRRIMYHTEIFDAFSGRGLSSTLIAGALDDLRGSGTRVVPVCPLVVAYLRKHPDQDDIADPAGPETLRWLQTVLR</sequence>
<evidence type="ECO:0000259" key="1">
    <source>
        <dbReference type="PROSITE" id="PS51729"/>
    </source>
</evidence>
<dbReference type="Pfam" id="PF14542">
    <property type="entry name" value="Acetyltransf_CG"/>
    <property type="match status" value="1"/>
</dbReference>
<accession>A0A066U7D8</accession>
<evidence type="ECO:0000313" key="2">
    <source>
        <dbReference type="EMBL" id="KDN21752.1"/>
    </source>
</evidence>
<dbReference type="Proteomes" id="UP000027345">
    <property type="component" value="Unassembled WGS sequence"/>
</dbReference>
<feature type="domain" description="N-acetyltransferase" evidence="1">
    <location>
        <begin position="6"/>
        <end position="92"/>
    </location>
</feature>
<dbReference type="EMBL" id="JMQI01000026">
    <property type="protein sequence ID" value="KDN21752.1"/>
    <property type="molecule type" value="Genomic_DNA"/>
</dbReference>
<reference evidence="2 3" key="1">
    <citation type="submission" date="2014-05" db="EMBL/GenBank/DDBJ databases">
        <title>Draft genome sequence of Amycolatopsis rifamycinica DSM 46095.</title>
        <authorList>
            <person name="Lal R."/>
            <person name="Saxena A."/>
            <person name="Kumari R."/>
            <person name="Mukherjee U."/>
            <person name="Singh P."/>
            <person name="Sangwan N."/>
            <person name="Mahato N.K."/>
        </authorList>
    </citation>
    <scope>NUCLEOTIDE SEQUENCE [LARGE SCALE GENOMIC DNA]</scope>
    <source>
        <strain evidence="2 3">DSM 46095</strain>
    </source>
</reference>
<name>A0A066U7D8_9PSEU</name>
<keyword evidence="3" id="KW-1185">Reference proteome</keyword>
<organism evidence="2 3">
    <name type="scientific">Amycolatopsis rifamycinica</name>
    <dbReference type="NCBI Taxonomy" id="287986"/>
    <lineage>
        <taxon>Bacteria</taxon>
        <taxon>Bacillati</taxon>
        <taxon>Actinomycetota</taxon>
        <taxon>Actinomycetes</taxon>
        <taxon>Pseudonocardiales</taxon>
        <taxon>Pseudonocardiaceae</taxon>
        <taxon>Amycolatopsis</taxon>
    </lineage>
</organism>
<dbReference type="STRING" id="287986.DV20_12535"/>
<proteinExistence type="predicted"/>
<dbReference type="InterPro" id="IPR016181">
    <property type="entry name" value="Acyl_CoA_acyltransferase"/>
</dbReference>
<dbReference type="Gene3D" id="3.40.630.30">
    <property type="match status" value="1"/>
</dbReference>
<dbReference type="PANTHER" id="PTHR31435">
    <property type="entry name" value="PROTEIN NATD1"/>
    <property type="match status" value="1"/>
</dbReference>
<dbReference type="AlphaFoldDB" id="A0A066U7D8"/>
<dbReference type="SUPFAM" id="SSF55729">
    <property type="entry name" value="Acyl-CoA N-acyltransferases (Nat)"/>
    <property type="match status" value="1"/>
</dbReference>
<dbReference type="eggNOG" id="COG2388">
    <property type="taxonomic scope" value="Bacteria"/>
</dbReference>